<feature type="region of interest" description="Disordered" evidence="1">
    <location>
        <begin position="200"/>
        <end position="242"/>
    </location>
</feature>
<feature type="compositionally biased region" description="Pro residues" evidence="1">
    <location>
        <begin position="205"/>
        <end position="221"/>
    </location>
</feature>
<evidence type="ECO:0000313" key="2">
    <source>
        <dbReference type="EMBL" id="KAJ7753205.1"/>
    </source>
</evidence>
<evidence type="ECO:0000256" key="1">
    <source>
        <dbReference type="SAM" id="MobiDB-lite"/>
    </source>
</evidence>
<sequence>MGFVQMPLYPNSTSPTASDHLVFALLHPNWGAFLQMSVPVPQAHYRDVPHPWLRFRSSRSAFSLLPPRLGLAFLGLRTKQRVFRPGKDDGYAAAASGWRGHRLNVCGYQRSLGGKYDSVAAPAPTRTNPNEYEVRSRRAAGVPVLRQAGAHTVPHDPTSRGQPYPLRPWYAAQDTDSTRPRMSTPRCYCAYFRVKNGVQSSPFPSRAPAPPLPTAPLPTLPRPASARVDRPSTHTSTRRRQILSAPLWSDMYMSMDTGASGASAST</sequence>
<keyword evidence="3" id="KW-1185">Reference proteome</keyword>
<evidence type="ECO:0000313" key="3">
    <source>
        <dbReference type="Proteomes" id="UP001215598"/>
    </source>
</evidence>
<gene>
    <name evidence="2" type="ORF">B0H16DRAFT_775732</name>
</gene>
<proteinExistence type="predicted"/>
<organism evidence="2 3">
    <name type="scientific">Mycena metata</name>
    <dbReference type="NCBI Taxonomy" id="1033252"/>
    <lineage>
        <taxon>Eukaryota</taxon>
        <taxon>Fungi</taxon>
        <taxon>Dikarya</taxon>
        <taxon>Basidiomycota</taxon>
        <taxon>Agaricomycotina</taxon>
        <taxon>Agaricomycetes</taxon>
        <taxon>Agaricomycetidae</taxon>
        <taxon>Agaricales</taxon>
        <taxon>Marasmiineae</taxon>
        <taxon>Mycenaceae</taxon>
        <taxon>Mycena</taxon>
    </lineage>
</organism>
<dbReference type="EMBL" id="JARKIB010000056">
    <property type="protein sequence ID" value="KAJ7753205.1"/>
    <property type="molecule type" value="Genomic_DNA"/>
</dbReference>
<comment type="caution">
    <text evidence="2">The sequence shown here is derived from an EMBL/GenBank/DDBJ whole genome shotgun (WGS) entry which is preliminary data.</text>
</comment>
<dbReference type="Proteomes" id="UP001215598">
    <property type="component" value="Unassembled WGS sequence"/>
</dbReference>
<accession>A0AAD7J1K0</accession>
<protein>
    <submittedName>
        <fullName evidence="2">Uncharacterized protein</fullName>
    </submittedName>
</protein>
<name>A0AAD7J1K0_9AGAR</name>
<reference evidence="2" key="1">
    <citation type="submission" date="2023-03" db="EMBL/GenBank/DDBJ databases">
        <title>Massive genome expansion in bonnet fungi (Mycena s.s.) driven by repeated elements and novel gene families across ecological guilds.</title>
        <authorList>
            <consortium name="Lawrence Berkeley National Laboratory"/>
            <person name="Harder C.B."/>
            <person name="Miyauchi S."/>
            <person name="Viragh M."/>
            <person name="Kuo A."/>
            <person name="Thoen E."/>
            <person name="Andreopoulos B."/>
            <person name="Lu D."/>
            <person name="Skrede I."/>
            <person name="Drula E."/>
            <person name="Henrissat B."/>
            <person name="Morin E."/>
            <person name="Kohler A."/>
            <person name="Barry K."/>
            <person name="LaButti K."/>
            <person name="Morin E."/>
            <person name="Salamov A."/>
            <person name="Lipzen A."/>
            <person name="Mereny Z."/>
            <person name="Hegedus B."/>
            <person name="Baldrian P."/>
            <person name="Stursova M."/>
            <person name="Weitz H."/>
            <person name="Taylor A."/>
            <person name="Grigoriev I.V."/>
            <person name="Nagy L.G."/>
            <person name="Martin F."/>
            <person name="Kauserud H."/>
        </authorList>
    </citation>
    <scope>NUCLEOTIDE SEQUENCE</scope>
    <source>
        <strain evidence="2">CBHHK182m</strain>
    </source>
</reference>
<dbReference type="AlphaFoldDB" id="A0AAD7J1K0"/>